<organism evidence="13 14">
    <name type="scientific">Clostridium polyendosporum</name>
    <dbReference type="NCBI Taxonomy" id="69208"/>
    <lineage>
        <taxon>Bacteria</taxon>
        <taxon>Bacillati</taxon>
        <taxon>Bacillota</taxon>
        <taxon>Clostridia</taxon>
        <taxon>Eubacteriales</taxon>
        <taxon>Clostridiaceae</taxon>
        <taxon>Clostridium</taxon>
    </lineage>
</organism>
<evidence type="ECO:0000256" key="9">
    <source>
        <dbReference type="ARBA" id="ARBA00023002"/>
    </source>
</evidence>
<evidence type="ECO:0000256" key="11">
    <source>
        <dbReference type="ARBA" id="ARBA00048305"/>
    </source>
</evidence>
<dbReference type="InterPro" id="IPR003953">
    <property type="entry name" value="FAD-dep_OxRdtase_2_FAD-bd"/>
</dbReference>
<dbReference type="SUPFAM" id="SSF56425">
    <property type="entry name" value="Succinate dehydrogenase/fumarate reductase flavoprotein, catalytic domain"/>
    <property type="match status" value="1"/>
</dbReference>
<dbReference type="RefSeq" id="WP_212904138.1">
    <property type="nucleotide sequence ID" value="NZ_BOPZ01000017.1"/>
</dbReference>
<keyword evidence="7" id="KW-0662">Pyridine nucleotide biosynthesis</keyword>
<dbReference type="NCBIfam" id="NF004820">
    <property type="entry name" value="PRK06175.1"/>
    <property type="match status" value="1"/>
</dbReference>
<dbReference type="GO" id="GO:0033765">
    <property type="term" value="F:steroid dehydrogenase activity, acting on the CH-CH group of donors"/>
    <property type="evidence" value="ECO:0007669"/>
    <property type="project" value="UniProtKB-ARBA"/>
</dbReference>
<dbReference type="Pfam" id="PF00890">
    <property type="entry name" value="FAD_binding_2"/>
    <property type="match status" value="1"/>
</dbReference>
<comment type="cofactor">
    <cofactor evidence="1">
        <name>FAD</name>
        <dbReference type="ChEBI" id="CHEBI:57692"/>
    </cofactor>
</comment>
<comment type="similarity">
    <text evidence="3">Belongs to the FAD-dependent oxidoreductase 2 family. NadB subfamily.</text>
</comment>
<evidence type="ECO:0000256" key="6">
    <source>
        <dbReference type="ARBA" id="ARBA00022630"/>
    </source>
</evidence>
<evidence type="ECO:0000256" key="10">
    <source>
        <dbReference type="ARBA" id="ARBA00030386"/>
    </source>
</evidence>
<dbReference type="EMBL" id="BOPZ01000017">
    <property type="protein sequence ID" value="GIM29438.1"/>
    <property type="molecule type" value="Genomic_DNA"/>
</dbReference>
<comment type="catalytic activity">
    <reaction evidence="11">
        <text>L-aspartate + O2 = iminosuccinate + H2O2</text>
        <dbReference type="Rhea" id="RHEA:25876"/>
        <dbReference type="ChEBI" id="CHEBI:15379"/>
        <dbReference type="ChEBI" id="CHEBI:16240"/>
        <dbReference type="ChEBI" id="CHEBI:29991"/>
        <dbReference type="ChEBI" id="CHEBI:77875"/>
        <dbReference type="EC" id="1.4.3.16"/>
    </reaction>
    <physiologicalReaction direction="left-to-right" evidence="11">
        <dbReference type="Rhea" id="RHEA:25877"/>
    </physiologicalReaction>
</comment>
<gene>
    <name evidence="13" type="primary">nadB_2</name>
    <name evidence="13" type="ORF">CPJCM30710_21040</name>
</gene>
<evidence type="ECO:0000313" key="14">
    <source>
        <dbReference type="Proteomes" id="UP000679179"/>
    </source>
</evidence>
<feature type="domain" description="FAD-dependent oxidoreductase 2 FAD-binding" evidence="12">
    <location>
        <begin position="6"/>
        <end position="370"/>
    </location>
</feature>
<protein>
    <recommendedName>
        <fullName evidence="5">L-aspartate oxidase</fullName>
        <ecNumber evidence="4">1.4.3.16</ecNumber>
    </recommendedName>
    <alternativeName>
        <fullName evidence="10">Quinolinate synthase B</fullName>
    </alternativeName>
</protein>
<comment type="pathway">
    <text evidence="2">Cofactor biosynthesis; NAD(+) biosynthesis; iminoaspartate from L-aspartate (oxidase route): step 1/1.</text>
</comment>
<keyword evidence="6" id="KW-0285">Flavoprotein</keyword>
<dbReference type="InterPro" id="IPR005288">
    <property type="entry name" value="NadB"/>
</dbReference>
<dbReference type="Proteomes" id="UP000679179">
    <property type="component" value="Unassembled WGS sequence"/>
</dbReference>
<evidence type="ECO:0000256" key="5">
    <source>
        <dbReference type="ARBA" id="ARBA00021901"/>
    </source>
</evidence>
<keyword evidence="14" id="KW-1185">Reference proteome</keyword>
<dbReference type="InterPro" id="IPR027477">
    <property type="entry name" value="Succ_DH/fumarate_Rdtase_cat_sf"/>
</dbReference>
<dbReference type="Gene3D" id="3.50.50.60">
    <property type="entry name" value="FAD/NAD(P)-binding domain"/>
    <property type="match status" value="1"/>
</dbReference>
<evidence type="ECO:0000256" key="4">
    <source>
        <dbReference type="ARBA" id="ARBA00012173"/>
    </source>
</evidence>
<evidence type="ECO:0000256" key="7">
    <source>
        <dbReference type="ARBA" id="ARBA00022642"/>
    </source>
</evidence>
<evidence type="ECO:0000256" key="1">
    <source>
        <dbReference type="ARBA" id="ARBA00001974"/>
    </source>
</evidence>
<dbReference type="InterPro" id="IPR036188">
    <property type="entry name" value="FAD/NAD-bd_sf"/>
</dbReference>
<keyword evidence="8" id="KW-0274">FAD</keyword>
<dbReference type="Gene3D" id="3.90.700.10">
    <property type="entry name" value="Succinate dehydrogenase/fumarate reductase flavoprotein, catalytic domain"/>
    <property type="match status" value="1"/>
</dbReference>
<name>A0A919S2K8_9CLOT</name>
<evidence type="ECO:0000256" key="8">
    <source>
        <dbReference type="ARBA" id="ARBA00022827"/>
    </source>
</evidence>
<dbReference type="PANTHER" id="PTHR42716:SF2">
    <property type="entry name" value="L-ASPARTATE OXIDASE, CHLOROPLASTIC"/>
    <property type="match status" value="1"/>
</dbReference>
<dbReference type="AlphaFoldDB" id="A0A919S2K8"/>
<dbReference type="PANTHER" id="PTHR42716">
    <property type="entry name" value="L-ASPARTATE OXIDASE"/>
    <property type="match status" value="1"/>
</dbReference>
<keyword evidence="9" id="KW-0560">Oxidoreductase</keyword>
<accession>A0A919S2K8</accession>
<dbReference type="GO" id="GO:0008734">
    <property type="term" value="F:L-aspartate oxidase activity"/>
    <property type="evidence" value="ECO:0007669"/>
    <property type="project" value="UniProtKB-EC"/>
</dbReference>
<dbReference type="GO" id="GO:0034628">
    <property type="term" value="P:'de novo' NAD+ biosynthetic process from L-aspartate"/>
    <property type="evidence" value="ECO:0007669"/>
    <property type="project" value="TreeGrafter"/>
</dbReference>
<evidence type="ECO:0000256" key="3">
    <source>
        <dbReference type="ARBA" id="ARBA00008562"/>
    </source>
</evidence>
<comment type="caution">
    <text evidence="13">The sequence shown here is derived from an EMBL/GenBank/DDBJ whole genome shotgun (WGS) entry which is preliminary data.</text>
</comment>
<dbReference type="PRINTS" id="PR00368">
    <property type="entry name" value="FADPNR"/>
</dbReference>
<dbReference type="SUPFAM" id="SSF51905">
    <property type="entry name" value="FAD/NAD(P)-binding domain"/>
    <property type="match status" value="1"/>
</dbReference>
<evidence type="ECO:0000313" key="13">
    <source>
        <dbReference type="EMBL" id="GIM29438.1"/>
    </source>
</evidence>
<dbReference type="EC" id="1.4.3.16" evidence="4"/>
<proteinExistence type="inferred from homology"/>
<sequence>MTIYTDVLIIGTGIAGLYCALNLRKDLNITLISKSSAQECNSYLAQGGISVAKGKEDLPLFVEDTLKAGDYKNNKLAVEVLVNESIGAIDGLIKFNVPFDRDDEGNLLYTKEGAHCTNRIVHCKDRTGEEIHSALFKEILKRNNITVLENTFFIDFITKENSCLGITAIKDNNALNILAKAVVLCTGGIGGIFINSTNYKSISGDGIAIALRRGVKIKNLNYIQFHPTSLYDNSSSARKFLISEAVRGEGGKLLNIFGERFVDELLPRDKVTAAIFNELKNTDSKFVYLDVTFIDKNFLIKRFPTIYNECLKRGIDISKDLIPVTPAQHYLMGGIEVDLNSKTSMKNLYACGEASCTGVHGANRLASNSLLEGLVFAKRAAIDINKNIEYNSIQSTEFIFAPEGNINFYQEFYKSILVQEICKIRGDIIDELVPIRIIY</sequence>
<dbReference type="FunFam" id="3.90.700.10:FF:000002">
    <property type="entry name" value="L-aspartate oxidase"/>
    <property type="match status" value="1"/>
</dbReference>
<reference evidence="13" key="1">
    <citation type="submission" date="2021-03" db="EMBL/GenBank/DDBJ databases">
        <title>Taxonomic study of Clostridium polyendosporum from meadow-gley soil under rice.</title>
        <authorList>
            <person name="Kobayashi H."/>
            <person name="Tanizawa Y."/>
            <person name="Yagura M."/>
        </authorList>
    </citation>
    <scope>NUCLEOTIDE SEQUENCE</scope>
    <source>
        <strain evidence="13">JCM 30710</strain>
    </source>
</reference>
<evidence type="ECO:0000256" key="2">
    <source>
        <dbReference type="ARBA" id="ARBA00004950"/>
    </source>
</evidence>
<evidence type="ECO:0000259" key="12">
    <source>
        <dbReference type="Pfam" id="PF00890"/>
    </source>
</evidence>